<dbReference type="Pfam" id="PF12937">
    <property type="entry name" value="F-box-like"/>
    <property type="match status" value="1"/>
</dbReference>
<comment type="caution">
    <text evidence="2">The sequence shown here is derived from an EMBL/GenBank/DDBJ whole genome shotgun (WGS) entry which is preliminary data.</text>
</comment>
<dbReference type="Gene3D" id="1.20.1280.50">
    <property type="match status" value="1"/>
</dbReference>
<dbReference type="CDD" id="cd22162">
    <property type="entry name" value="F-box_AtSKIP3-like"/>
    <property type="match status" value="1"/>
</dbReference>
<dbReference type="SUPFAM" id="SSF81383">
    <property type="entry name" value="F-box domain"/>
    <property type="match status" value="1"/>
</dbReference>
<keyword evidence="3" id="KW-1185">Reference proteome</keyword>
<name>A0A834LPT6_RHOSS</name>
<dbReference type="PANTHER" id="PTHR32278:SF11">
    <property type="entry name" value="F-BOX DOMAIN-CONTAINING PROTEIN"/>
    <property type="match status" value="1"/>
</dbReference>
<dbReference type="Proteomes" id="UP000626092">
    <property type="component" value="Unassembled WGS sequence"/>
</dbReference>
<organism evidence="2 3">
    <name type="scientific">Rhododendron simsii</name>
    <name type="common">Sims's rhododendron</name>
    <dbReference type="NCBI Taxonomy" id="118357"/>
    <lineage>
        <taxon>Eukaryota</taxon>
        <taxon>Viridiplantae</taxon>
        <taxon>Streptophyta</taxon>
        <taxon>Embryophyta</taxon>
        <taxon>Tracheophyta</taxon>
        <taxon>Spermatophyta</taxon>
        <taxon>Magnoliopsida</taxon>
        <taxon>eudicotyledons</taxon>
        <taxon>Gunneridae</taxon>
        <taxon>Pentapetalae</taxon>
        <taxon>asterids</taxon>
        <taxon>Ericales</taxon>
        <taxon>Ericaceae</taxon>
        <taxon>Ericoideae</taxon>
        <taxon>Rhodoreae</taxon>
        <taxon>Rhododendron</taxon>
    </lineage>
</organism>
<dbReference type="InterPro" id="IPR001810">
    <property type="entry name" value="F-box_dom"/>
</dbReference>
<dbReference type="AlphaFoldDB" id="A0A834LPT6"/>
<evidence type="ECO:0000259" key="1">
    <source>
        <dbReference type="Pfam" id="PF12937"/>
    </source>
</evidence>
<dbReference type="Pfam" id="PF14299">
    <property type="entry name" value="PP2"/>
    <property type="match status" value="1"/>
</dbReference>
<feature type="domain" description="F-box" evidence="1">
    <location>
        <begin position="4"/>
        <end position="43"/>
    </location>
</feature>
<sequence length="332" mass="37585">MDDLLPQDCVARILSFTSPRDACRVSLVCTVVGAAANTDDVWGKFLPSDYLEVLCRLVDSSLVFNSKKELYLWLCSPNLIDNGNKMFWLDKSTSKICYMLSARELSITWGNDHLYWSWKPFIQSRFAEVAELITTWWLEIIARISTRMLSPKTTYTAHLILNFANRAYGLDTLPSEVSIEVGNRQVMRGTILLRRPEDGKKQPSERIFMGEEERVARERGDGWLEIELGEFFNDGINDREDVRMSVKEVKGVQLKGGLIVEGIELRPMKELKEEYLGGSVAEEPTLPRGHRSGAWVGPSFDGLRMRAEWSSSRRKPMGRCTVVLIASPSPGG</sequence>
<dbReference type="PANTHER" id="PTHR32278">
    <property type="entry name" value="F-BOX DOMAIN-CONTAINING PROTEIN"/>
    <property type="match status" value="1"/>
</dbReference>
<accession>A0A834LPT6</accession>
<gene>
    <name evidence="2" type="ORF">RHSIM_Rhsim05G0136700</name>
</gene>
<dbReference type="EMBL" id="WJXA01000005">
    <property type="protein sequence ID" value="KAF7143981.1"/>
    <property type="molecule type" value="Genomic_DNA"/>
</dbReference>
<protein>
    <recommendedName>
        <fullName evidence="1">F-box domain-containing protein</fullName>
    </recommendedName>
</protein>
<evidence type="ECO:0000313" key="3">
    <source>
        <dbReference type="Proteomes" id="UP000626092"/>
    </source>
</evidence>
<reference evidence="2" key="1">
    <citation type="submission" date="2019-11" db="EMBL/GenBank/DDBJ databases">
        <authorList>
            <person name="Liu Y."/>
            <person name="Hou J."/>
            <person name="Li T.-Q."/>
            <person name="Guan C.-H."/>
            <person name="Wu X."/>
            <person name="Wu H.-Z."/>
            <person name="Ling F."/>
            <person name="Zhang R."/>
            <person name="Shi X.-G."/>
            <person name="Ren J.-P."/>
            <person name="Chen E.-F."/>
            <person name="Sun J.-M."/>
        </authorList>
    </citation>
    <scope>NUCLEOTIDE SEQUENCE</scope>
    <source>
        <strain evidence="2">Adult_tree_wgs_1</strain>
        <tissue evidence="2">Leaves</tissue>
    </source>
</reference>
<dbReference type="InterPro" id="IPR036047">
    <property type="entry name" value="F-box-like_dom_sf"/>
</dbReference>
<proteinExistence type="predicted"/>
<evidence type="ECO:0000313" key="2">
    <source>
        <dbReference type="EMBL" id="KAF7143981.1"/>
    </source>
</evidence>
<dbReference type="OrthoDB" id="1918565at2759"/>
<dbReference type="InterPro" id="IPR025886">
    <property type="entry name" value="PP2-like"/>
</dbReference>